<dbReference type="InterPro" id="IPR004090">
    <property type="entry name" value="Chemotax_Me-accpt_rcpt"/>
</dbReference>
<gene>
    <name evidence="6" type="ORF">MNBD_DELTA01-1192</name>
</gene>
<dbReference type="AlphaFoldDB" id="A0A3B0R906"/>
<dbReference type="Pfam" id="PF11845">
    <property type="entry name" value="Tll0287-like"/>
    <property type="match status" value="1"/>
</dbReference>
<dbReference type="GO" id="GO:0016020">
    <property type="term" value="C:membrane"/>
    <property type="evidence" value="ECO:0007669"/>
    <property type="project" value="InterPro"/>
</dbReference>
<evidence type="ECO:0000256" key="2">
    <source>
        <dbReference type="ARBA" id="ARBA00029447"/>
    </source>
</evidence>
<reference evidence="6" key="1">
    <citation type="submission" date="2018-06" db="EMBL/GenBank/DDBJ databases">
        <authorList>
            <person name="Zhirakovskaya E."/>
        </authorList>
    </citation>
    <scope>NUCLEOTIDE SEQUENCE</scope>
</reference>
<evidence type="ECO:0000259" key="5">
    <source>
        <dbReference type="PROSITE" id="PS50885"/>
    </source>
</evidence>
<dbReference type="EMBL" id="UOEA01000088">
    <property type="protein sequence ID" value="VAV85516.1"/>
    <property type="molecule type" value="Genomic_DNA"/>
</dbReference>
<keyword evidence="3" id="KW-0812">Transmembrane</keyword>
<dbReference type="SMART" id="SM00304">
    <property type="entry name" value="HAMP"/>
    <property type="match status" value="2"/>
</dbReference>
<dbReference type="InterPro" id="IPR021796">
    <property type="entry name" value="Tll0287-like_dom"/>
</dbReference>
<evidence type="ECO:0000259" key="4">
    <source>
        <dbReference type="PROSITE" id="PS50111"/>
    </source>
</evidence>
<dbReference type="PROSITE" id="PS50111">
    <property type="entry name" value="CHEMOTAXIS_TRANSDUC_2"/>
    <property type="match status" value="1"/>
</dbReference>
<dbReference type="GO" id="GO:0007165">
    <property type="term" value="P:signal transduction"/>
    <property type="evidence" value="ECO:0007669"/>
    <property type="project" value="UniProtKB-KW"/>
</dbReference>
<dbReference type="Gene3D" id="1.10.287.950">
    <property type="entry name" value="Methyl-accepting chemotaxis protein"/>
    <property type="match status" value="1"/>
</dbReference>
<protein>
    <submittedName>
        <fullName evidence="6">Methyl-accepting chemotaxis protein I (Serine chemoreceptor protein)</fullName>
    </submittedName>
</protein>
<accession>A0A3B0R906</accession>
<keyword evidence="3" id="KW-0472">Membrane</keyword>
<dbReference type="Pfam" id="PF00015">
    <property type="entry name" value="MCPsignal"/>
    <property type="match status" value="1"/>
</dbReference>
<dbReference type="FunFam" id="1.10.287.950:FF:000001">
    <property type="entry name" value="Methyl-accepting chemotaxis sensory transducer"/>
    <property type="match status" value="1"/>
</dbReference>
<proteinExistence type="inferred from homology"/>
<dbReference type="GO" id="GO:0004888">
    <property type="term" value="F:transmembrane signaling receptor activity"/>
    <property type="evidence" value="ECO:0007669"/>
    <property type="project" value="InterPro"/>
</dbReference>
<dbReference type="InterPro" id="IPR004089">
    <property type="entry name" value="MCPsignal_dom"/>
</dbReference>
<feature type="transmembrane region" description="Helical" evidence="3">
    <location>
        <begin position="363"/>
        <end position="380"/>
    </location>
</feature>
<feature type="domain" description="Methyl-accepting transducer" evidence="4">
    <location>
        <begin position="440"/>
        <end position="676"/>
    </location>
</feature>
<sequence length="743" mass="79990">MNKSIKLKFGIILGGFVFFLAIILIATFWAASAQKKNGTAIDLAGRQRMLAQRFAREFYFSEVIPKQVQNSSITAAKSVTMQVFEDRAKYTEGLVKLKKELSGFRPSREWASTRGGLPLPATFVQEVADSINKKGLYRYDLISKWNINKNKGLNEGFEKEAFGKLISNSKEPFYKFMEYDGKFVLRYATADVAGSKACVNCHNNHPDSPKKDYRIGDVMGSLVVTIPITDDIATGKKWFAATGTGGGDKPYFHTRKVFDMTLAGLLKGGDVPLDLGMTRFTYMEPVTDPATLTQLKQVEKIWNDLIRLTEIIKETEVNSPQYLSAMMGLQKLAGSTTKEMNTAVGMIKGLGDKRLKQLVTTQVILMVMAVLLCIAGWFIIGRTVVRPILRITGLARSIADGDLSGEDLVIKSKDEMGVLSGALNRMKSNLNRMLAEVKHRSTQVGAATTQLSATATQIVANTDVQSSQTTQVATAMEEMSATVMEVAKNSQGASDSAGNAQDVAVKGGDVVERAVAGMMAVADTVRESAGTVEVLGKSSEEIGTIIAVINDIADQTNLLALNAAIEAARAGEQGRGFAVVADEVRKLAEKTTKATKEIADMIKTIQRETHGAMESMQKGTAQVEEGVGLATEAGSSLREIVVSIEEASNMVRQIAVAAEEQSATSEEISTSINNIASVSGETSQGVKDISAATDDLTDVAHSLEKIVSAFVLNKDESAAVVRSLKNKTEDGGDGTARGKLKVV</sequence>
<dbReference type="InterPro" id="IPR003660">
    <property type="entry name" value="HAMP_dom"/>
</dbReference>
<dbReference type="PROSITE" id="PS50885">
    <property type="entry name" value="HAMP"/>
    <property type="match status" value="1"/>
</dbReference>
<dbReference type="PANTHER" id="PTHR32089:SF112">
    <property type="entry name" value="LYSOZYME-LIKE PROTEIN-RELATED"/>
    <property type="match status" value="1"/>
</dbReference>
<dbReference type="PRINTS" id="PR00260">
    <property type="entry name" value="CHEMTRNSDUCR"/>
</dbReference>
<feature type="domain" description="HAMP" evidence="5">
    <location>
        <begin position="382"/>
        <end position="435"/>
    </location>
</feature>
<feature type="transmembrane region" description="Helical" evidence="3">
    <location>
        <begin position="7"/>
        <end position="31"/>
    </location>
</feature>
<dbReference type="SMART" id="SM00283">
    <property type="entry name" value="MA"/>
    <property type="match status" value="1"/>
</dbReference>
<organism evidence="6">
    <name type="scientific">hydrothermal vent metagenome</name>
    <dbReference type="NCBI Taxonomy" id="652676"/>
    <lineage>
        <taxon>unclassified sequences</taxon>
        <taxon>metagenomes</taxon>
        <taxon>ecological metagenomes</taxon>
    </lineage>
</organism>
<keyword evidence="6" id="KW-0675">Receptor</keyword>
<dbReference type="PANTHER" id="PTHR32089">
    <property type="entry name" value="METHYL-ACCEPTING CHEMOTAXIS PROTEIN MCPB"/>
    <property type="match status" value="1"/>
</dbReference>
<dbReference type="GO" id="GO:0006935">
    <property type="term" value="P:chemotaxis"/>
    <property type="evidence" value="ECO:0007669"/>
    <property type="project" value="InterPro"/>
</dbReference>
<keyword evidence="3" id="KW-1133">Transmembrane helix</keyword>
<evidence type="ECO:0000313" key="6">
    <source>
        <dbReference type="EMBL" id="VAV85516.1"/>
    </source>
</evidence>
<dbReference type="Pfam" id="PF00672">
    <property type="entry name" value="HAMP"/>
    <property type="match status" value="1"/>
</dbReference>
<dbReference type="SUPFAM" id="SSF58104">
    <property type="entry name" value="Methyl-accepting chemotaxis protein (MCP) signaling domain"/>
    <property type="match status" value="1"/>
</dbReference>
<dbReference type="CDD" id="cd11386">
    <property type="entry name" value="MCP_signal"/>
    <property type="match status" value="1"/>
</dbReference>
<evidence type="ECO:0000256" key="3">
    <source>
        <dbReference type="SAM" id="Phobius"/>
    </source>
</evidence>
<name>A0A3B0R906_9ZZZZ</name>
<dbReference type="CDD" id="cd06225">
    <property type="entry name" value="HAMP"/>
    <property type="match status" value="1"/>
</dbReference>
<evidence type="ECO:0000256" key="1">
    <source>
        <dbReference type="ARBA" id="ARBA00023224"/>
    </source>
</evidence>
<keyword evidence="1" id="KW-0807">Transducer</keyword>
<comment type="similarity">
    <text evidence="2">Belongs to the methyl-accepting chemotaxis (MCP) protein family.</text>
</comment>